<name>A0ABS8VB68_DATST</name>
<dbReference type="Proteomes" id="UP000823775">
    <property type="component" value="Unassembled WGS sequence"/>
</dbReference>
<evidence type="ECO:0000313" key="1">
    <source>
        <dbReference type="EMBL" id="MCD9643403.1"/>
    </source>
</evidence>
<gene>
    <name evidence="1" type="ORF">HAX54_030852</name>
</gene>
<accession>A0ABS8VB68</accession>
<proteinExistence type="predicted"/>
<comment type="caution">
    <text evidence="1">The sequence shown here is derived from an EMBL/GenBank/DDBJ whole genome shotgun (WGS) entry which is preliminary data.</text>
</comment>
<dbReference type="Gene3D" id="3.30.590.10">
    <property type="entry name" value="Glutamine synthetase/guanido kinase, catalytic domain"/>
    <property type="match status" value="1"/>
</dbReference>
<dbReference type="EMBL" id="JACEIK010003876">
    <property type="protein sequence ID" value="MCD9643403.1"/>
    <property type="molecule type" value="Genomic_DNA"/>
</dbReference>
<protein>
    <submittedName>
        <fullName evidence="1">Uncharacterized protein</fullName>
    </submittedName>
</protein>
<sequence length="82" mass="9248">MAGVDGLRKDLSLPKPVEGDSDVFGENLRSVPDSISESLIALAEDTLFTEMEVNNHCEPERDYSQPEMDVYKDPLKDIIFKF</sequence>
<organism evidence="1 2">
    <name type="scientific">Datura stramonium</name>
    <name type="common">Jimsonweed</name>
    <name type="synonym">Common thornapple</name>
    <dbReference type="NCBI Taxonomy" id="4076"/>
    <lineage>
        <taxon>Eukaryota</taxon>
        <taxon>Viridiplantae</taxon>
        <taxon>Streptophyta</taxon>
        <taxon>Embryophyta</taxon>
        <taxon>Tracheophyta</taxon>
        <taxon>Spermatophyta</taxon>
        <taxon>Magnoliopsida</taxon>
        <taxon>eudicotyledons</taxon>
        <taxon>Gunneridae</taxon>
        <taxon>Pentapetalae</taxon>
        <taxon>asterids</taxon>
        <taxon>lamiids</taxon>
        <taxon>Solanales</taxon>
        <taxon>Solanaceae</taxon>
        <taxon>Solanoideae</taxon>
        <taxon>Datureae</taxon>
        <taxon>Datura</taxon>
    </lineage>
</organism>
<keyword evidence="2" id="KW-1185">Reference proteome</keyword>
<evidence type="ECO:0000313" key="2">
    <source>
        <dbReference type="Proteomes" id="UP000823775"/>
    </source>
</evidence>
<reference evidence="1 2" key="1">
    <citation type="journal article" date="2021" name="BMC Genomics">
        <title>Datura genome reveals duplications of psychoactive alkaloid biosynthetic genes and high mutation rate following tissue culture.</title>
        <authorList>
            <person name="Rajewski A."/>
            <person name="Carter-House D."/>
            <person name="Stajich J."/>
            <person name="Litt A."/>
        </authorList>
    </citation>
    <scope>NUCLEOTIDE SEQUENCE [LARGE SCALE GENOMIC DNA]</scope>
    <source>
        <strain evidence="1">AR-01</strain>
    </source>
</reference>